<comment type="caution">
    <text evidence="3">The sequence shown here is derived from an EMBL/GenBank/DDBJ whole genome shotgun (WGS) entry which is preliminary data.</text>
</comment>
<dbReference type="CDD" id="cd01275">
    <property type="entry name" value="FHIT"/>
    <property type="match status" value="1"/>
</dbReference>
<proteinExistence type="predicted"/>
<evidence type="ECO:0000256" key="1">
    <source>
        <dbReference type="ARBA" id="ARBA00022741"/>
    </source>
</evidence>
<protein>
    <recommendedName>
        <fullName evidence="2">HIT domain-containing protein</fullName>
    </recommendedName>
</protein>
<dbReference type="InterPro" id="IPR011146">
    <property type="entry name" value="HIT-like"/>
</dbReference>
<dbReference type="InterPro" id="IPR052908">
    <property type="entry name" value="AP-4-A_phosphorylase"/>
</dbReference>
<reference evidence="3" key="1">
    <citation type="journal article" date="2014" name="Front. Microbiol.">
        <title>High frequency of phylogenetically diverse reductive dehalogenase-homologous genes in deep subseafloor sedimentary metagenomes.</title>
        <authorList>
            <person name="Kawai M."/>
            <person name="Futagami T."/>
            <person name="Toyoda A."/>
            <person name="Takaki Y."/>
            <person name="Nishi S."/>
            <person name="Hori S."/>
            <person name="Arai W."/>
            <person name="Tsubouchi T."/>
            <person name="Morono Y."/>
            <person name="Uchiyama I."/>
            <person name="Ito T."/>
            <person name="Fujiyama A."/>
            <person name="Inagaki F."/>
            <person name="Takami H."/>
        </authorList>
    </citation>
    <scope>NUCLEOTIDE SEQUENCE</scope>
    <source>
        <strain evidence="3">Expedition CK06-06</strain>
    </source>
</reference>
<dbReference type="PANTHER" id="PTHR42997:SF1">
    <property type="entry name" value="AP-4-A PHOSPHORYLASE"/>
    <property type="match status" value="1"/>
</dbReference>
<dbReference type="Gene3D" id="3.30.428.10">
    <property type="entry name" value="HIT-like"/>
    <property type="match status" value="1"/>
</dbReference>
<name>X1U0V8_9ZZZZ</name>
<feature type="domain" description="HIT" evidence="2">
    <location>
        <begin position="22"/>
        <end position="129"/>
    </location>
</feature>
<dbReference type="PROSITE" id="PS51084">
    <property type="entry name" value="HIT_2"/>
    <property type="match status" value="1"/>
</dbReference>
<keyword evidence="1" id="KW-0547">Nucleotide-binding</keyword>
<organism evidence="3">
    <name type="scientific">marine sediment metagenome</name>
    <dbReference type="NCBI Taxonomy" id="412755"/>
    <lineage>
        <taxon>unclassified sequences</taxon>
        <taxon>metagenomes</taxon>
        <taxon>ecological metagenomes</taxon>
    </lineage>
</organism>
<dbReference type="GO" id="GO:0000166">
    <property type="term" value="F:nucleotide binding"/>
    <property type="evidence" value="ECO:0007669"/>
    <property type="project" value="UniProtKB-KW"/>
</dbReference>
<dbReference type="InterPro" id="IPR036265">
    <property type="entry name" value="HIT-like_sf"/>
</dbReference>
<dbReference type="GO" id="GO:0003824">
    <property type="term" value="F:catalytic activity"/>
    <property type="evidence" value="ECO:0007669"/>
    <property type="project" value="InterPro"/>
</dbReference>
<dbReference type="Pfam" id="PF01230">
    <property type="entry name" value="HIT"/>
    <property type="match status" value="1"/>
</dbReference>
<dbReference type="EMBL" id="BARW01008603">
    <property type="protein sequence ID" value="GAI85944.1"/>
    <property type="molecule type" value="Genomic_DNA"/>
</dbReference>
<evidence type="ECO:0000313" key="3">
    <source>
        <dbReference type="EMBL" id="GAI85944.1"/>
    </source>
</evidence>
<sequence length="158" mass="18043">MKKIYAPWRMEYIKGEKPKGCIFCKDSIREGEFILYEGECSFVMMNKYPYINGHLLIAPFRHVSNLEDLTSDEKQEIFDLLDVSIRALKEAIRPGGFNIGINQGKVAGAGVDDHVHVHVVPRWSGDTNFMTVLGEVRVIPEDVGRTRDVLLPYFNKLK</sequence>
<dbReference type="PANTHER" id="PTHR42997">
    <property type="entry name" value="HIT FAMILY HYDROLASE"/>
    <property type="match status" value="1"/>
</dbReference>
<evidence type="ECO:0000259" key="2">
    <source>
        <dbReference type="PROSITE" id="PS51084"/>
    </source>
</evidence>
<accession>X1U0V8</accession>
<dbReference type="InterPro" id="IPR039383">
    <property type="entry name" value="FHIT"/>
</dbReference>
<dbReference type="AlphaFoldDB" id="X1U0V8"/>
<gene>
    <name evidence="3" type="ORF">S12H4_17569</name>
</gene>
<dbReference type="SUPFAM" id="SSF54197">
    <property type="entry name" value="HIT-like"/>
    <property type="match status" value="1"/>
</dbReference>